<keyword evidence="3" id="KW-1185">Reference proteome</keyword>
<evidence type="ECO:0000313" key="2">
    <source>
        <dbReference type="EMBL" id="WFT74321.1"/>
    </source>
</evidence>
<evidence type="ECO:0000313" key="3">
    <source>
        <dbReference type="Proteomes" id="UP001221597"/>
    </source>
</evidence>
<evidence type="ECO:0000256" key="1">
    <source>
        <dbReference type="SAM" id="Phobius"/>
    </source>
</evidence>
<keyword evidence="1" id="KW-0472">Membrane</keyword>
<gene>
    <name evidence="2" type="ORF">P9989_18475</name>
</gene>
<keyword evidence="1" id="KW-0812">Transmembrane</keyword>
<proteinExistence type="predicted"/>
<sequence>MIDESTIKKIRIYLLRVGFVLAGLLFSYIMIYKFSYLPNGYEVISQQKNSLLIQSYNPIGAEEKEIQYAPPADEEWKMDYLIDQIQDQKESLLLWFTTIFLYVSYLVSETLKRKPLWKVVIGRGSLLGIFIAFIPVARELEKINSFF</sequence>
<protein>
    <submittedName>
        <fullName evidence="2">Uncharacterized protein</fullName>
    </submittedName>
</protein>
<reference evidence="2 3" key="1">
    <citation type="submission" date="2023-04" db="EMBL/GenBank/DDBJ databases">
        <title>Genome sequence of Halobacillus naozhouensis KACC 21980.</title>
        <authorList>
            <person name="Kim S."/>
            <person name="Heo J."/>
            <person name="Kwon S.-W."/>
        </authorList>
    </citation>
    <scope>NUCLEOTIDE SEQUENCE [LARGE SCALE GENOMIC DNA]</scope>
    <source>
        <strain evidence="2 3">KCTC 13234</strain>
    </source>
</reference>
<feature type="transmembrane region" description="Helical" evidence="1">
    <location>
        <begin position="92"/>
        <end position="108"/>
    </location>
</feature>
<dbReference type="EMBL" id="CP121671">
    <property type="protein sequence ID" value="WFT74321.1"/>
    <property type="molecule type" value="Genomic_DNA"/>
</dbReference>
<accession>A0ABY8J012</accession>
<name>A0ABY8J012_9BACI</name>
<keyword evidence="1" id="KW-1133">Transmembrane helix</keyword>
<feature type="transmembrane region" description="Helical" evidence="1">
    <location>
        <begin position="12"/>
        <end position="31"/>
    </location>
</feature>
<feature type="transmembrane region" description="Helical" evidence="1">
    <location>
        <begin position="120"/>
        <end position="137"/>
    </location>
</feature>
<dbReference type="Proteomes" id="UP001221597">
    <property type="component" value="Chromosome"/>
</dbReference>
<dbReference type="RefSeq" id="WP_283076320.1">
    <property type="nucleotide sequence ID" value="NZ_CP121671.1"/>
</dbReference>
<organism evidence="2 3">
    <name type="scientific">Halobacillus naozhouensis</name>
    <dbReference type="NCBI Taxonomy" id="554880"/>
    <lineage>
        <taxon>Bacteria</taxon>
        <taxon>Bacillati</taxon>
        <taxon>Bacillota</taxon>
        <taxon>Bacilli</taxon>
        <taxon>Bacillales</taxon>
        <taxon>Bacillaceae</taxon>
        <taxon>Halobacillus</taxon>
    </lineage>
</organism>